<feature type="domain" description="PE" evidence="1">
    <location>
        <begin position="6"/>
        <end position="92"/>
    </location>
</feature>
<name>A0ABX2JZJ0_9MYCO</name>
<dbReference type="RefSeq" id="WP_174399895.1">
    <property type="nucleotide sequence ID" value="NZ_VBSB01000014.1"/>
</dbReference>
<dbReference type="Gene3D" id="1.10.287.850">
    <property type="entry name" value="HP0062-like domain"/>
    <property type="match status" value="1"/>
</dbReference>
<dbReference type="InterPro" id="IPR000084">
    <property type="entry name" value="PE-PGRS_N"/>
</dbReference>
<evidence type="ECO:0000313" key="2">
    <source>
        <dbReference type="EMBL" id="NTY62167.1"/>
    </source>
</evidence>
<dbReference type="Proteomes" id="UP000708347">
    <property type="component" value="Unassembled WGS sequence"/>
</dbReference>
<accession>A0ABX2JZJ0</accession>
<reference evidence="2 3" key="1">
    <citation type="submission" date="2019-05" db="EMBL/GenBank/DDBJ databases">
        <title>Mycolicibacterium sphagni ENV482 genome assembly.</title>
        <authorList>
            <person name="Chen W."/>
            <person name="Faulkner N.W."/>
            <person name="Hyman M.R."/>
        </authorList>
    </citation>
    <scope>NUCLEOTIDE SEQUENCE [LARGE SCALE GENOMIC DNA]</scope>
    <source>
        <strain evidence="2 3">ENV482</strain>
    </source>
</reference>
<organism evidence="2 3">
    <name type="scientific">Mycolicibacterium sphagni</name>
    <dbReference type="NCBI Taxonomy" id="1786"/>
    <lineage>
        <taxon>Bacteria</taxon>
        <taxon>Bacillati</taxon>
        <taxon>Actinomycetota</taxon>
        <taxon>Actinomycetes</taxon>
        <taxon>Mycobacteriales</taxon>
        <taxon>Mycobacteriaceae</taxon>
        <taxon>Mycolicibacterium</taxon>
    </lineage>
</organism>
<evidence type="ECO:0000259" key="1">
    <source>
        <dbReference type="Pfam" id="PF00934"/>
    </source>
</evidence>
<comment type="caution">
    <text evidence="2">The sequence shown here is derived from an EMBL/GenBank/DDBJ whole genome shotgun (WGS) entry which is preliminary data.</text>
</comment>
<sequence>MDIVGVETPVVAGVAANLLAQAVQLQSAIIAATPAAAAIVPPGMEEVSAMGAAAFSANNNEVLAMSQAHVAELLNAATEVGGAGVSFAIQDLVNKGLLLV</sequence>
<proteinExistence type="predicted"/>
<keyword evidence="3" id="KW-1185">Reference proteome</keyword>
<dbReference type="Pfam" id="PF00934">
    <property type="entry name" value="PE"/>
    <property type="match status" value="1"/>
</dbReference>
<protein>
    <submittedName>
        <fullName evidence="2">PE domain-containing protein</fullName>
    </submittedName>
</protein>
<dbReference type="EMBL" id="VBSB01000014">
    <property type="protein sequence ID" value="NTY62167.1"/>
    <property type="molecule type" value="Genomic_DNA"/>
</dbReference>
<gene>
    <name evidence="2" type="ORF">FEG63_21735</name>
</gene>
<evidence type="ECO:0000313" key="3">
    <source>
        <dbReference type="Proteomes" id="UP000708347"/>
    </source>
</evidence>